<feature type="disulfide bond" description="Redox-active" evidence="4">
    <location>
        <begin position="85"/>
        <end position="89"/>
    </location>
</feature>
<dbReference type="Pfam" id="PF02630">
    <property type="entry name" value="SCO1-SenC"/>
    <property type="match status" value="1"/>
</dbReference>
<keyword evidence="2 3" id="KW-0186">Copper</keyword>
<dbReference type="InterPro" id="IPR003782">
    <property type="entry name" value="SCO1/SenC"/>
</dbReference>
<dbReference type="SUPFAM" id="SSF52833">
    <property type="entry name" value="Thioredoxin-like"/>
    <property type="match status" value="1"/>
</dbReference>
<evidence type="ECO:0000256" key="2">
    <source>
        <dbReference type="ARBA" id="ARBA00023008"/>
    </source>
</evidence>
<dbReference type="GO" id="GO:0046872">
    <property type="term" value="F:metal ion binding"/>
    <property type="evidence" value="ECO:0007669"/>
    <property type="project" value="UniProtKB-KW"/>
</dbReference>
<feature type="binding site" evidence="3">
    <location>
        <position position="89"/>
    </location>
    <ligand>
        <name>Cu cation</name>
        <dbReference type="ChEBI" id="CHEBI:23378"/>
    </ligand>
</feature>
<dbReference type="PANTHER" id="PTHR12151:SF25">
    <property type="entry name" value="LINALOOL DEHYDRATASE_ISOMERASE DOMAIN-CONTAINING PROTEIN"/>
    <property type="match status" value="1"/>
</dbReference>
<reference evidence="5" key="1">
    <citation type="submission" date="2020-12" db="EMBL/GenBank/DDBJ databases">
        <title>Bacterial taxonomy.</title>
        <authorList>
            <person name="Pan X."/>
        </authorList>
    </citation>
    <scope>NUCLEOTIDE SEQUENCE</scope>
    <source>
        <strain evidence="5">B2012</strain>
    </source>
</reference>
<evidence type="ECO:0000256" key="1">
    <source>
        <dbReference type="ARBA" id="ARBA00010996"/>
    </source>
</evidence>
<dbReference type="PANTHER" id="PTHR12151">
    <property type="entry name" value="ELECTRON TRANSPORT PROTIN SCO1/SENC FAMILY MEMBER"/>
    <property type="match status" value="1"/>
</dbReference>
<comment type="similarity">
    <text evidence="1">Belongs to the SCO1/2 family.</text>
</comment>
<dbReference type="RefSeq" id="WP_198880804.1">
    <property type="nucleotide sequence ID" value="NZ_JAEKJA010000003.1"/>
</dbReference>
<dbReference type="Gene3D" id="3.40.30.10">
    <property type="entry name" value="Glutaredoxin"/>
    <property type="match status" value="1"/>
</dbReference>
<feature type="binding site" evidence="3">
    <location>
        <position position="174"/>
    </location>
    <ligand>
        <name>Cu cation</name>
        <dbReference type="ChEBI" id="CHEBI:23378"/>
    </ligand>
</feature>
<evidence type="ECO:0000256" key="4">
    <source>
        <dbReference type="PIRSR" id="PIRSR603782-2"/>
    </source>
</evidence>
<proteinExistence type="inferred from homology"/>
<dbReference type="AlphaFoldDB" id="A0A934MC55"/>
<dbReference type="Proteomes" id="UP000609531">
    <property type="component" value="Unassembled WGS sequence"/>
</dbReference>
<evidence type="ECO:0000256" key="3">
    <source>
        <dbReference type="PIRSR" id="PIRSR603782-1"/>
    </source>
</evidence>
<sequence length="222" mass="24157">MKVARIILWALVLVVAAVVAGVYVGRVLVADPNLEASSSVGAAMIRSRYDEAGGPFTLVGLDGKTVTEADLEGKPRAMFFGFTHCPDVCPTAMLDASRWLDALGEDADKINIVFVSVDPERDRPENLKTYLGAFDERIIGLTAEDEDTIRDVADRYHVRFEKVPMSNGSYTMNHTSDTLLFDADGDYAGFIPFIAPNIRQNDKAAAAQEQKAIDTLKALIAS</sequence>
<organism evidence="5 6">
    <name type="scientific">Acuticoccus mangrovi</name>
    <dbReference type="NCBI Taxonomy" id="2796142"/>
    <lineage>
        <taxon>Bacteria</taxon>
        <taxon>Pseudomonadati</taxon>
        <taxon>Pseudomonadota</taxon>
        <taxon>Alphaproteobacteria</taxon>
        <taxon>Hyphomicrobiales</taxon>
        <taxon>Amorphaceae</taxon>
        <taxon>Acuticoccus</taxon>
    </lineage>
</organism>
<evidence type="ECO:0000313" key="5">
    <source>
        <dbReference type="EMBL" id="MBJ3774897.1"/>
    </source>
</evidence>
<evidence type="ECO:0000313" key="6">
    <source>
        <dbReference type="Proteomes" id="UP000609531"/>
    </source>
</evidence>
<gene>
    <name evidence="5" type="ORF">JCR33_04315</name>
</gene>
<dbReference type="EMBL" id="JAEKJA010000003">
    <property type="protein sequence ID" value="MBJ3774897.1"/>
    <property type="molecule type" value="Genomic_DNA"/>
</dbReference>
<feature type="binding site" evidence="3">
    <location>
        <position position="85"/>
    </location>
    <ligand>
        <name>Cu cation</name>
        <dbReference type="ChEBI" id="CHEBI:23378"/>
    </ligand>
</feature>
<keyword evidence="4" id="KW-1015">Disulfide bond</keyword>
<protein>
    <submittedName>
        <fullName evidence="5">SCO family protein</fullName>
    </submittedName>
</protein>
<keyword evidence="3" id="KW-0479">Metal-binding</keyword>
<name>A0A934MC55_9HYPH</name>
<keyword evidence="6" id="KW-1185">Reference proteome</keyword>
<accession>A0A934MC55</accession>
<dbReference type="InterPro" id="IPR036249">
    <property type="entry name" value="Thioredoxin-like_sf"/>
</dbReference>
<dbReference type="CDD" id="cd02968">
    <property type="entry name" value="SCO"/>
    <property type="match status" value="1"/>
</dbReference>
<dbReference type="FunFam" id="3.40.30.10:FF:000013">
    <property type="entry name" value="Blast:Protein SCO1 homolog, mitochondrial"/>
    <property type="match status" value="1"/>
</dbReference>
<comment type="caution">
    <text evidence="5">The sequence shown here is derived from an EMBL/GenBank/DDBJ whole genome shotgun (WGS) entry which is preliminary data.</text>
</comment>